<feature type="region of interest" description="Disordered" evidence="1">
    <location>
        <begin position="1"/>
        <end position="22"/>
    </location>
</feature>
<evidence type="ECO:0000313" key="3">
    <source>
        <dbReference type="Proteomes" id="UP000835052"/>
    </source>
</evidence>
<gene>
    <name evidence="2" type="ORF">CAUJ_LOCUS4929</name>
</gene>
<evidence type="ECO:0000256" key="1">
    <source>
        <dbReference type="SAM" id="MobiDB-lite"/>
    </source>
</evidence>
<dbReference type="Proteomes" id="UP000835052">
    <property type="component" value="Unassembled WGS sequence"/>
</dbReference>
<dbReference type="EMBL" id="CAJGYM010000009">
    <property type="protein sequence ID" value="CAD6189010.1"/>
    <property type="molecule type" value="Genomic_DNA"/>
</dbReference>
<keyword evidence="3" id="KW-1185">Reference proteome</keyword>
<reference evidence="2" key="1">
    <citation type="submission" date="2020-10" db="EMBL/GenBank/DDBJ databases">
        <authorList>
            <person name="Kikuchi T."/>
        </authorList>
    </citation>
    <scope>NUCLEOTIDE SEQUENCE</scope>
    <source>
        <strain evidence="2">NKZ352</strain>
    </source>
</reference>
<comment type="caution">
    <text evidence="2">The sequence shown here is derived from an EMBL/GenBank/DDBJ whole genome shotgun (WGS) entry which is preliminary data.</text>
</comment>
<evidence type="ECO:0000313" key="2">
    <source>
        <dbReference type="EMBL" id="CAD6189010.1"/>
    </source>
</evidence>
<organism evidence="2 3">
    <name type="scientific">Caenorhabditis auriculariae</name>
    <dbReference type="NCBI Taxonomy" id="2777116"/>
    <lineage>
        <taxon>Eukaryota</taxon>
        <taxon>Metazoa</taxon>
        <taxon>Ecdysozoa</taxon>
        <taxon>Nematoda</taxon>
        <taxon>Chromadorea</taxon>
        <taxon>Rhabditida</taxon>
        <taxon>Rhabditina</taxon>
        <taxon>Rhabditomorpha</taxon>
        <taxon>Rhabditoidea</taxon>
        <taxon>Rhabditidae</taxon>
        <taxon>Peloderinae</taxon>
        <taxon>Caenorhabditis</taxon>
    </lineage>
</organism>
<dbReference type="AlphaFoldDB" id="A0A8S1H6N7"/>
<sequence length="141" mass="16017">MEQITYSPEKKHGEDPDAFREFEGKSNLKKKIEDYPDVQQDSKAVAEDQKVETCSPPTLYPEEGQALASCNFGQLPVLTLEAGLYIVETGQVFFPEHLCTFINDSWLHGDLLGNVSLSGRHWPHVEWLNQPVFSLTQFSKF</sequence>
<proteinExistence type="predicted"/>
<feature type="compositionally biased region" description="Basic and acidic residues" evidence="1">
    <location>
        <begin position="8"/>
        <end position="22"/>
    </location>
</feature>
<accession>A0A8S1H6N7</accession>
<protein>
    <submittedName>
        <fullName evidence="2">Uncharacterized protein</fullName>
    </submittedName>
</protein>
<name>A0A8S1H6N7_9PELO</name>